<proteinExistence type="predicted"/>
<keyword evidence="2" id="KW-1185">Reference proteome</keyword>
<name>A0A0B1P7M2_UNCNE</name>
<evidence type="ECO:0000313" key="2">
    <source>
        <dbReference type="Proteomes" id="UP000030854"/>
    </source>
</evidence>
<gene>
    <name evidence="1" type="ORF">EV44_g3511</name>
</gene>
<reference evidence="1 2" key="1">
    <citation type="journal article" date="2014" name="BMC Genomics">
        <title>Adaptive genomic structural variation in the grape powdery mildew pathogen, Erysiphe necator.</title>
        <authorList>
            <person name="Jones L."/>
            <person name="Riaz S."/>
            <person name="Morales-Cruz A."/>
            <person name="Amrine K.C."/>
            <person name="McGuire B."/>
            <person name="Gubler W.D."/>
            <person name="Walker M.A."/>
            <person name="Cantu D."/>
        </authorList>
    </citation>
    <scope>NUCLEOTIDE SEQUENCE [LARGE SCALE GENOMIC DNA]</scope>
    <source>
        <strain evidence="2">c</strain>
    </source>
</reference>
<dbReference type="Proteomes" id="UP000030854">
    <property type="component" value="Unassembled WGS sequence"/>
</dbReference>
<evidence type="ECO:0000313" key="1">
    <source>
        <dbReference type="EMBL" id="KHJ32946.1"/>
    </source>
</evidence>
<sequence>MLREFWYQFDATKFFDIINLRVSGEALEVIEQNRRDISPVTRLTEFLDDSNIATEDDVITCKDLLRTRFKPIQHDTKNDWMADLRVFKQEKNESLVAYFNRASIFLKNLDLIDGKSENTTAESHLLSAVCMAYYSGLYDISLKRRIQQVKGWSKCISLSKMHALVIDKKNDMEQEQRVE</sequence>
<evidence type="ECO:0008006" key="3">
    <source>
        <dbReference type="Google" id="ProtNLM"/>
    </source>
</evidence>
<dbReference type="AlphaFoldDB" id="A0A0B1P7M2"/>
<accession>A0A0B1P7M2</accession>
<protein>
    <recommendedName>
        <fullName evidence="3">Retrotransposon gag domain-containing protein</fullName>
    </recommendedName>
</protein>
<dbReference type="HOGENOM" id="CLU_1504544_0_0_1"/>
<comment type="caution">
    <text evidence="1">The sequence shown here is derived from an EMBL/GenBank/DDBJ whole genome shotgun (WGS) entry which is preliminary data.</text>
</comment>
<organism evidence="1 2">
    <name type="scientific">Uncinula necator</name>
    <name type="common">Grape powdery mildew</name>
    <dbReference type="NCBI Taxonomy" id="52586"/>
    <lineage>
        <taxon>Eukaryota</taxon>
        <taxon>Fungi</taxon>
        <taxon>Dikarya</taxon>
        <taxon>Ascomycota</taxon>
        <taxon>Pezizomycotina</taxon>
        <taxon>Leotiomycetes</taxon>
        <taxon>Erysiphales</taxon>
        <taxon>Erysiphaceae</taxon>
        <taxon>Erysiphe</taxon>
    </lineage>
</organism>
<dbReference type="EMBL" id="JNVN01001711">
    <property type="protein sequence ID" value="KHJ32946.1"/>
    <property type="molecule type" value="Genomic_DNA"/>
</dbReference>